<feature type="DNA-binding region" description="Homeobox" evidence="5">
    <location>
        <begin position="331"/>
        <end position="393"/>
    </location>
</feature>
<organism evidence="8 11">
    <name type="scientific">Petromyzon marinus</name>
    <name type="common">Sea lamprey</name>
    <dbReference type="NCBI Taxonomy" id="7757"/>
    <lineage>
        <taxon>Eukaryota</taxon>
        <taxon>Metazoa</taxon>
        <taxon>Chordata</taxon>
        <taxon>Craniata</taxon>
        <taxon>Vertebrata</taxon>
        <taxon>Cyclostomata</taxon>
        <taxon>Hyperoartia</taxon>
        <taxon>Petromyzontiformes</taxon>
        <taxon>Petromyzontidae</taxon>
        <taxon>Petromyzon</taxon>
    </lineage>
</organism>
<dbReference type="GO" id="GO:0003677">
    <property type="term" value="F:DNA binding"/>
    <property type="evidence" value="ECO:0007669"/>
    <property type="project" value="UniProtKB-UniRule"/>
</dbReference>
<evidence type="ECO:0000313" key="8">
    <source>
        <dbReference type="Proteomes" id="UP001318040"/>
    </source>
</evidence>
<keyword evidence="8" id="KW-1185">Reference proteome</keyword>
<dbReference type="Proteomes" id="UP001318040">
    <property type="component" value="Chromosome 32"/>
</dbReference>
<evidence type="ECO:0000256" key="2">
    <source>
        <dbReference type="ARBA" id="ARBA00023125"/>
    </source>
</evidence>
<accession>A0AAJ7TMX6</accession>
<dbReference type="RefSeq" id="XP_032820347.1">
    <property type="nucleotide sequence ID" value="XM_032964456.1"/>
</dbReference>
<evidence type="ECO:0000313" key="11">
    <source>
        <dbReference type="RefSeq" id="XP_032820349.1"/>
    </source>
</evidence>
<feature type="compositionally biased region" description="Basic and acidic residues" evidence="6">
    <location>
        <begin position="46"/>
        <end position="63"/>
    </location>
</feature>
<dbReference type="Pfam" id="PF16493">
    <property type="entry name" value="Meis_PKNOX_N"/>
    <property type="match status" value="1"/>
</dbReference>
<dbReference type="Gene3D" id="1.10.10.60">
    <property type="entry name" value="Homeodomain-like"/>
    <property type="match status" value="1"/>
</dbReference>
<dbReference type="RefSeq" id="XP_032820348.1">
    <property type="nucleotide sequence ID" value="XM_032964457.1"/>
</dbReference>
<evidence type="ECO:0000313" key="10">
    <source>
        <dbReference type="RefSeq" id="XP_032820348.1"/>
    </source>
</evidence>
<sequence>MQHASCLAVQEVMSQQGMAHSSNQERPEDATRMEESASDAPLMLGRSEDSAKPLDPKAQMDADKNSIYSHPLFPLLRLMMLRCEEATQGAEGITSAGLSAEIQAMLGTQSELFSGNGDTDSLMLKAVQVLRIHLLELEKVRELCQDFCERYIACLRGKLSSDNLLRGDAGPASSQLEQAFYALHSPGNDVRQDRAQPVNVLANLASSTECRLGPPHRQGVVGAAMHHGNAKMSPAQAAMAGGDGGFASSLVLTLQSPATPAGGGANRRQHSTGGSRSCFQPLSLGPQCGMTGDRTRSPQERLEAFNHLGHLPSPTAHQAECDLSESDDRKMKSKRGVLPKHATGIMRSWLFQHIVHPYPTEDEKRQIAAQTNLTLLQVNNWFINARRRILQPMLDAGNTSGGNPAGNSVGNATGNPEGGPAGCGRGRRGKAAPRALLRFWPEQLASTGATGEAEARRLLQRSGSNADGGDGHATEGDPSEPPFPRPGSSVGYGAEDSQDGTDDDDDEEEEGSSGTAHDLTLAGCPSPD</sequence>
<dbReference type="PROSITE" id="PS50071">
    <property type="entry name" value="HOMEOBOX_2"/>
    <property type="match status" value="1"/>
</dbReference>
<name>A0AAJ7TMX6_PETMA</name>
<dbReference type="KEGG" id="pmrn:116948106"/>
<keyword evidence="4 5" id="KW-0539">Nucleus</keyword>
<feature type="region of interest" description="Disordered" evidence="6">
    <location>
        <begin position="395"/>
        <end position="429"/>
    </location>
</feature>
<keyword evidence="3 5" id="KW-0371">Homeobox</keyword>
<dbReference type="InterPro" id="IPR032453">
    <property type="entry name" value="PKNOX/Meis_N"/>
</dbReference>
<dbReference type="SUPFAM" id="SSF46689">
    <property type="entry name" value="Homeodomain-like"/>
    <property type="match status" value="1"/>
</dbReference>
<dbReference type="InterPro" id="IPR050224">
    <property type="entry name" value="TALE_homeobox"/>
</dbReference>
<dbReference type="SMART" id="SM00389">
    <property type="entry name" value="HOX"/>
    <property type="match status" value="1"/>
</dbReference>
<feature type="compositionally biased region" description="Basic and acidic residues" evidence="6">
    <location>
        <begin position="23"/>
        <end position="35"/>
    </location>
</feature>
<comment type="subcellular location">
    <subcellularLocation>
        <location evidence="5">Nucleus</location>
    </subcellularLocation>
</comment>
<proteinExistence type="inferred from homology"/>
<dbReference type="GO" id="GO:0006355">
    <property type="term" value="P:regulation of DNA-templated transcription"/>
    <property type="evidence" value="ECO:0007669"/>
    <property type="project" value="InterPro"/>
</dbReference>
<evidence type="ECO:0000256" key="3">
    <source>
        <dbReference type="ARBA" id="ARBA00023155"/>
    </source>
</evidence>
<protein>
    <submittedName>
        <fullName evidence="9 10">Homeobox protein Meis3-like isoform X1</fullName>
    </submittedName>
</protein>
<feature type="region of interest" description="Disordered" evidence="6">
    <location>
        <begin position="1"/>
        <end position="63"/>
    </location>
</feature>
<evidence type="ECO:0000259" key="7">
    <source>
        <dbReference type="PROSITE" id="PS50071"/>
    </source>
</evidence>
<comment type="similarity">
    <text evidence="1">Belongs to the TALE/MEIS homeobox family.</text>
</comment>
<dbReference type="Pfam" id="PF05920">
    <property type="entry name" value="Homeobox_KN"/>
    <property type="match status" value="1"/>
</dbReference>
<gene>
    <name evidence="9 10 11" type="primary">LOC116948106</name>
</gene>
<feature type="compositionally biased region" description="Polar residues" evidence="6">
    <location>
        <begin position="271"/>
        <end position="280"/>
    </location>
</feature>
<dbReference type="CDD" id="cd00086">
    <property type="entry name" value="homeodomain"/>
    <property type="match status" value="1"/>
</dbReference>
<evidence type="ECO:0000256" key="1">
    <source>
        <dbReference type="ARBA" id="ARBA00009661"/>
    </source>
</evidence>
<evidence type="ECO:0000313" key="9">
    <source>
        <dbReference type="RefSeq" id="XP_032820347.1"/>
    </source>
</evidence>
<dbReference type="PANTHER" id="PTHR11850">
    <property type="entry name" value="HOMEOBOX PROTEIN TRANSCRIPTION FACTORS"/>
    <property type="match status" value="1"/>
</dbReference>
<feature type="compositionally biased region" description="Polar residues" evidence="6">
    <location>
        <begin position="12"/>
        <end position="22"/>
    </location>
</feature>
<feature type="region of interest" description="Disordered" evidence="6">
    <location>
        <begin position="462"/>
        <end position="528"/>
    </location>
</feature>
<feature type="region of interest" description="Disordered" evidence="6">
    <location>
        <begin position="257"/>
        <end position="283"/>
    </location>
</feature>
<feature type="domain" description="Homeobox" evidence="7">
    <location>
        <begin position="329"/>
        <end position="392"/>
    </location>
</feature>
<feature type="compositionally biased region" description="Acidic residues" evidence="6">
    <location>
        <begin position="496"/>
        <end position="511"/>
    </location>
</feature>
<evidence type="ECO:0000256" key="6">
    <source>
        <dbReference type="SAM" id="MobiDB-lite"/>
    </source>
</evidence>
<reference evidence="9 10" key="1">
    <citation type="submission" date="2025-04" db="UniProtKB">
        <authorList>
            <consortium name="RefSeq"/>
        </authorList>
    </citation>
    <scope>IDENTIFICATION</scope>
    <source>
        <tissue evidence="9 10">Sperm</tissue>
    </source>
</reference>
<evidence type="ECO:0000256" key="5">
    <source>
        <dbReference type="PROSITE-ProRule" id="PRU00108"/>
    </source>
</evidence>
<dbReference type="GO" id="GO:0005634">
    <property type="term" value="C:nucleus"/>
    <property type="evidence" value="ECO:0007669"/>
    <property type="project" value="UniProtKB-SubCell"/>
</dbReference>
<dbReference type="RefSeq" id="XP_032820349.1">
    <property type="nucleotide sequence ID" value="XM_032964458.1"/>
</dbReference>
<dbReference type="InterPro" id="IPR008422">
    <property type="entry name" value="KN_HD"/>
</dbReference>
<evidence type="ECO:0000256" key="4">
    <source>
        <dbReference type="ARBA" id="ARBA00023242"/>
    </source>
</evidence>
<dbReference type="InterPro" id="IPR009057">
    <property type="entry name" value="Homeodomain-like_sf"/>
</dbReference>
<dbReference type="InterPro" id="IPR001356">
    <property type="entry name" value="HD"/>
</dbReference>
<dbReference type="AlphaFoldDB" id="A0AAJ7TMX6"/>
<keyword evidence="2 5" id="KW-0238">DNA-binding</keyword>
<dbReference type="FunFam" id="1.10.10.60:FF:000004">
    <property type="entry name" value="Meis2 homeobox isoform 2c"/>
    <property type="match status" value="1"/>
</dbReference>